<dbReference type="Proteomes" id="UP000050417">
    <property type="component" value="Unassembled WGS sequence"/>
</dbReference>
<dbReference type="RefSeq" id="WP_075062769.1">
    <property type="nucleotide sequence ID" value="NZ_LGCL01000023.1"/>
</dbReference>
<name>A0A0P6X3A6_9CHLR</name>
<protein>
    <recommendedName>
        <fullName evidence="4">DUF4386 domain-containing protein</fullName>
    </recommendedName>
</protein>
<evidence type="ECO:0008006" key="4">
    <source>
        <dbReference type="Google" id="ProtNLM"/>
    </source>
</evidence>
<dbReference type="AlphaFoldDB" id="A0A0P6X3A6"/>
<accession>A0A0P6X3A6</accession>
<feature type="transmembrane region" description="Helical" evidence="1">
    <location>
        <begin position="170"/>
        <end position="192"/>
    </location>
</feature>
<proteinExistence type="predicted"/>
<evidence type="ECO:0000256" key="1">
    <source>
        <dbReference type="SAM" id="Phobius"/>
    </source>
</evidence>
<feature type="transmembrane region" description="Helical" evidence="1">
    <location>
        <begin position="198"/>
        <end position="219"/>
    </location>
</feature>
<dbReference type="PATRIC" id="fig|1134406.4.peg.4049"/>
<keyword evidence="1" id="KW-0472">Membrane</keyword>
<evidence type="ECO:0000313" key="3">
    <source>
        <dbReference type="Proteomes" id="UP000050417"/>
    </source>
</evidence>
<gene>
    <name evidence="2" type="ORF">ADN00_09075</name>
</gene>
<keyword evidence="3" id="KW-1185">Reference proteome</keyword>
<keyword evidence="1" id="KW-0812">Transmembrane</keyword>
<organism evidence="2 3">
    <name type="scientific">Ornatilinea apprima</name>
    <dbReference type="NCBI Taxonomy" id="1134406"/>
    <lineage>
        <taxon>Bacteria</taxon>
        <taxon>Bacillati</taxon>
        <taxon>Chloroflexota</taxon>
        <taxon>Anaerolineae</taxon>
        <taxon>Anaerolineales</taxon>
        <taxon>Anaerolineaceae</taxon>
        <taxon>Ornatilinea</taxon>
    </lineage>
</organism>
<comment type="caution">
    <text evidence="2">The sequence shown here is derived from an EMBL/GenBank/DDBJ whole genome shotgun (WGS) entry which is preliminary data.</text>
</comment>
<feature type="transmembrane region" description="Helical" evidence="1">
    <location>
        <begin position="95"/>
        <end position="115"/>
    </location>
</feature>
<dbReference type="OrthoDB" id="1176146at2"/>
<feature type="transmembrane region" description="Helical" evidence="1">
    <location>
        <begin position="49"/>
        <end position="74"/>
    </location>
</feature>
<dbReference type="Pfam" id="PF14329">
    <property type="entry name" value="DUF4386"/>
    <property type="match status" value="1"/>
</dbReference>
<evidence type="ECO:0000313" key="2">
    <source>
        <dbReference type="EMBL" id="KPL77357.1"/>
    </source>
</evidence>
<reference evidence="2 3" key="1">
    <citation type="submission" date="2015-07" db="EMBL/GenBank/DDBJ databases">
        <title>Genome sequence of Ornatilinea apprima DSM 23815.</title>
        <authorList>
            <person name="Hemp J."/>
            <person name="Ward L.M."/>
            <person name="Pace L.A."/>
            <person name="Fischer W.W."/>
        </authorList>
    </citation>
    <scope>NUCLEOTIDE SEQUENCE [LARGE SCALE GENOMIC DNA]</scope>
    <source>
        <strain evidence="2 3">P3M-1</strain>
    </source>
</reference>
<dbReference type="STRING" id="1134406.ADN00_09075"/>
<dbReference type="InterPro" id="IPR025495">
    <property type="entry name" value="DUF4386"/>
</dbReference>
<feature type="transmembrane region" description="Helical" evidence="1">
    <location>
        <begin position="138"/>
        <end position="158"/>
    </location>
</feature>
<dbReference type="EMBL" id="LGCL01000023">
    <property type="protein sequence ID" value="KPL77357.1"/>
    <property type="molecule type" value="Genomic_DNA"/>
</dbReference>
<feature type="transmembrane region" description="Helical" evidence="1">
    <location>
        <begin position="7"/>
        <end position="29"/>
    </location>
</feature>
<keyword evidence="1" id="KW-1133">Transmembrane helix</keyword>
<sequence>MEENRKTAFMVGVLFIIGTVAGVLSLLVTGPVLNAPDYLVKIAEKQNQLILGSLLVLVMSFALAFVPVMMFPVFKKRNEIVALGYLIIRGALETVTYLGGAIGWLMLVALSQAYLQASPVNAASFEVLGNMLLKEAEISSQLTAIVFPLGALLFYYGLFQQRLIPRWLSVWGIIAVLMHLISTGLLGLFAMIDPMSPVQFALNFPIFLQEMVMAVWLIVKGFNPSASHRI</sequence>